<dbReference type="RefSeq" id="WP_060594222.1">
    <property type="nucleotide sequence ID" value="NZ_CP031418.1"/>
</dbReference>
<dbReference type="AlphaFoldDB" id="A0A0H5P2V1"/>
<sequence>MRRDVFLAAAETVVAVLCLVGLVAAWQCGVVSTAFLPVGDIPGFESSRYAGPWLILAVFLVAVAGLCVIDALARVLGSRNR</sequence>
<reference evidence="3" key="1">
    <citation type="submission" date="2015-03" db="EMBL/GenBank/DDBJ databases">
        <authorList>
            <consortium name="Pathogen Informatics"/>
        </authorList>
    </citation>
    <scope>NUCLEOTIDE SEQUENCE [LARGE SCALE GENOMIC DNA]</scope>
    <source>
        <strain evidence="3">NCTC11134</strain>
        <plasmid evidence="3">2</plasmid>
    </source>
</reference>
<accession>A0A0H5P2V1</accession>
<name>A0A0H5P2V1_NOCFR</name>
<evidence type="ECO:0000256" key="1">
    <source>
        <dbReference type="SAM" id="Phobius"/>
    </source>
</evidence>
<gene>
    <name evidence="2" type="ORF">ERS450000_04722</name>
</gene>
<organism evidence="2 3">
    <name type="scientific">Nocardia farcinica</name>
    <dbReference type="NCBI Taxonomy" id="37329"/>
    <lineage>
        <taxon>Bacteria</taxon>
        <taxon>Bacillati</taxon>
        <taxon>Actinomycetota</taxon>
        <taxon>Actinomycetes</taxon>
        <taxon>Mycobacteriales</taxon>
        <taxon>Nocardiaceae</taxon>
        <taxon>Nocardia</taxon>
    </lineage>
</organism>
<evidence type="ECO:0000313" key="3">
    <source>
        <dbReference type="Proteomes" id="UP000057820"/>
    </source>
</evidence>
<keyword evidence="2" id="KW-0614">Plasmid</keyword>
<protein>
    <submittedName>
        <fullName evidence="2">Uncharacterized protein</fullName>
    </submittedName>
</protein>
<keyword evidence="1" id="KW-0472">Membrane</keyword>
<dbReference type="KEGG" id="nfr:ERS450000_04722"/>
<geneLocation type="plasmid" evidence="2">
    <name>2</name>
</geneLocation>
<keyword evidence="1" id="KW-1133">Transmembrane helix</keyword>
<dbReference type="Proteomes" id="UP000057820">
    <property type="component" value="Plasmid 2"/>
</dbReference>
<proteinExistence type="predicted"/>
<feature type="transmembrane region" description="Helical" evidence="1">
    <location>
        <begin position="49"/>
        <end position="73"/>
    </location>
</feature>
<keyword evidence="1" id="KW-0812">Transmembrane</keyword>
<evidence type="ECO:0000313" key="2">
    <source>
        <dbReference type="EMBL" id="CRY81982.1"/>
    </source>
</evidence>
<dbReference type="EMBL" id="LN868939">
    <property type="protein sequence ID" value="CRY81982.1"/>
    <property type="molecule type" value="Genomic_DNA"/>
</dbReference>